<evidence type="ECO:0000313" key="1">
    <source>
        <dbReference type="EMBL" id="KRK40903.1"/>
    </source>
</evidence>
<keyword evidence="2" id="KW-1185">Reference proteome</keyword>
<gene>
    <name evidence="1" type="ORF">FC07_GL002656</name>
</gene>
<dbReference type="EMBL" id="AZDA01000003">
    <property type="protein sequence ID" value="KRK40903.1"/>
    <property type="molecule type" value="Genomic_DNA"/>
</dbReference>
<dbReference type="RefSeq" id="WP_057903334.1">
    <property type="nucleotide sequence ID" value="NZ_AZDA01000003.1"/>
</dbReference>
<name>A0A0R1HCR5_9LACO</name>
<protein>
    <submittedName>
        <fullName evidence="1">Uncharacterized protein</fullName>
    </submittedName>
</protein>
<accession>A0A0R1HCR5</accession>
<dbReference type="PATRIC" id="fig|1423726.3.peg.2765"/>
<comment type="caution">
    <text evidence="1">The sequence shown here is derived from an EMBL/GenBank/DDBJ whole genome shotgun (WGS) entry which is preliminary data.</text>
</comment>
<organism evidence="1 2">
    <name type="scientific">Loigolactobacillus bifermentans DSM 20003</name>
    <dbReference type="NCBI Taxonomy" id="1423726"/>
    <lineage>
        <taxon>Bacteria</taxon>
        <taxon>Bacillati</taxon>
        <taxon>Bacillota</taxon>
        <taxon>Bacilli</taxon>
        <taxon>Lactobacillales</taxon>
        <taxon>Lactobacillaceae</taxon>
        <taxon>Loigolactobacillus</taxon>
    </lineage>
</organism>
<evidence type="ECO:0000313" key="2">
    <source>
        <dbReference type="Proteomes" id="UP000051461"/>
    </source>
</evidence>
<reference evidence="1 2" key="1">
    <citation type="journal article" date="2015" name="Genome Announc.">
        <title>Expanding the biotechnology potential of lactobacilli through comparative genomics of 213 strains and associated genera.</title>
        <authorList>
            <person name="Sun Z."/>
            <person name="Harris H.M."/>
            <person name="McCann A."/>
            <person name="Guo C."/>
            <person name="Argimon S."/>
            <person name="Zhang W."/>
            <person name="Yang X."/>
            <person name="Jeffery I.B."/>
            <person name="Cooney J.C."/>
            <person name="Kagawa T.F."/>
            <person name="Liu W."/>
            <person name="Song Y."/>
            <person name="Salvetti E."/>
            <person name="Wrobel A."/>
            <person name="Rasinkangas P."/>
            <person name="Parkhill J."/>
            <person name="Rea M.C."/>
            <person name="O'Sullivan O."/>
            <person name="Ritari J."/>
            <person name="Douillard F.P."/>
            <person name="Paul Ross R."/>
            <person name="Yang R."/>
            <person name="Briner A.E."/>
            <person name="Felis G.E."/>
            <person name="de Vos W.M."/>
            <person name="Barrangou R."/>
            <person name="Klaenhammer T.R."/>
            <person name="Caufield P.W."/>
            <person name="Cui Y."/>
            <person name="Zhang H."/>
            <person name="O'Toole P.W."/>
        </authorList>
    </citation>
    <scope>NUCLEOTIDE SEQUENCE [LARGE SCALE GENOMIC DNA]</scope>
    <source>
        <strain evidence="1 2">DSM 20003</strain>
    </source>
</reference>
<dbReference type="STRING" id="1423726.FC07_GL002656"/>
<sequence>MRTLVFCLNKNELAVQLGLYIGDHPDAVCRGHEVINPDDSIQHYALIDSTMVEALTDVTQVVLSGTLTKPKGKYEKVMCARAVALGEYLLNTHKLVYGR</sequence>
<dbReference type="Proteomes" id="UP000051461">
    <property type="component" value="Unassembled WGS sequence"/>
</dbReference>
<proteinExistence type="predicted"/>
<dbReference type="AlphaFoldDB" id="A0A0R1HCR5"/>